<dbReference type="AlphaFoldDB" id="A0A915EDP0"/>
<name>A0A915EDP0_9BILA</name>
<dbReference type="WBParaSite" id="jg5019">
    <property type="protein sequence ID" value="jg5019"/>
    <property type="gene ID" value="jg5019"/>
</dbReference>
<proteinExistence type="predicted"/>
<organism evidence="1 2">
    <name type="scientific">Ditylenchus dipsaci</name>
    <dbReference type="NCBI Taxonomy" id="166011"/>
    <lineage>
        <taxon>Eukaryota</taxon>
        <taxon>Metazoa</taxon>
        <taxon>Ecdysozoa</taxon>
        <taxon>Nematoda</taxon>
        <taxon>Chromadorea</taxon>
        <taxon>Rhabditida</taxon>
        <taxon>Tylenchina</taxon>
        <taxon>Tylenchomorpha</taxon>
        <taxon>Sphaerularioidea</taxon>
        <taxon>Anguinidae</taxon>
        <taxon>Anguininae</taxon>
        <taxon>Ditylenchus</taxon>
    </lineage>
</organism>
<protein>
    <submittedName>
        <fullName evidence="2">Uncharacterized protein</fullName>
    </submittedName>
</protein>
<sequence>MSLRREKSYLGGGLTSLLPLSVVAEEKSRRITCLTKWWSFESLSVLRNVLREVSNNQVLIPSDGLFVILALLCVCVTSRNNERKYHLKQVSSSALQQEIGSGKLQKAEGRTAKEIRRRPKRILQAKDLRRSEISKSARYQKRLGLIVVFLQVRDSLTADVLPLDLEAVLDGKIELQ</sequence>
<evidence type="ECO:0000313" key="1">
    <source>
        <dbReference type="Proteomes" id="UP000887574"/>
    </source>
</evidence>
<dbReference type="Proteomes" id="UP000887574">
    <property type="component" value="Unplaced"/>
</dbReference>
<reference evidence="2" key="1">
    <citation type="submission" date="2022-11" db="UniProtKB">
        <authorList>
            <consortium name="WormBaseParasite"/>
        </authorList>
    </citation>
    <scope>IDENTIFICATION</scope>
</reference>
<evidence type="ECO:0000313" key="2">
    <source>
        <dbReference type="WBParaSite" id="jg5019"/>
    </source>
</evidence>
<accession>A0A915EDP0</accession>
<keyword evidence="1" id="KW-1185">Reference proteome</keyword>